<gene>
    <name evidence="2" type="ORF">SZN_10658</name>
</gene>
<accession>G2G9F1</accession>
<dbReference type="Proteomes" id="UP000004217">
    <property type="component" value="Unassembled WGS sequence"/>
</dbReference>
<name>G2G9F1_9ACTN</name>
<reference evidence="2 3" key="1">
    <citation type="submission" date="2011-08" db="EMBL/GenBank/DDBJ databases">
        <authorList>
            <person name="Lin Y."/>
            <person name="Hao X."/>
            <person name="Johnstone L."/>
            <person name="Miller S.J."/>
            <person name="Wei G."/>
            <person name="Rensing C."/>
        </authorList>
    </citation>
    <scope>NUCLEOTIDE SEQUENCE [LARGE SCALE GENOMIC DNA]</scope>
    <source>
        <strain evidence="2 3">K42</strain>
    </source>
</reference>
<dbReference type="PATRIC" id="fig|700597.3.peg.2078"/>
<dbReference type="EMBL" id="AGBF01000023">
    <property type="protein sequence ID" value="EGX59866.1"/>
    <property type="molecule type" value="Genomic_DNA"/>
</dbReference>
<keyword evidence="3" id="KW-1185">Reference proteome</keyword>
<evidence type="ECO:0000313" key="3">
    <source>
        <dbReference type="Proteomes" id="UP000004217"/>
    </source>
</evidence>
<comment type="caution">
    <text evidence="2">The sequence shown here is derived from an EMBL/GenBank/DDBJ whole genome shotgun (WGS) entry which is preliminary data.</text>
</comment>
<protein>
    <submittedName>
        <fullName evidence="2">Alcohol dehydrogenase</fullName>
    </submittedName>
</protein>
<evidence type="ECO:0000256" key="1">
    <source>
        <dbReference type="SAM" id="MobiDB-lite"/>
    </source>
</evidence>
<dbReference type="AlphaFoldDB" id="G2G9F1"/>
<evidence type="ECO:0000313" key="2">
    <source>
        <dbReference type="EMBL" id="EGX59866.1"/>
    </source>
</evidence>
<feature type="region of interest" description="Disordered" evidence="1">
    <location>
        <begin position="33"/>
        <end position="55"/>
    </location>
</feature>
<organism evidence="2 3">
    <name type="scientific">Streptomyces zinciresistens K42</name>
    <dbReference type="NCBI Taxonomy" id="700597"/>
    <lineage>
        <taxon>Bacteria</taxon>
        <taxon>Bacillati</taxon>
        <taxon>Actinomycetota</taxon>
        <taxon>Actinomycetes</taxon>
        <taxon>Kitasatosporales</taxon>
        <taxon>Streptomycetaceae</taxon>
        <taxon>Streptomyces</taxon>
    </lineage>
</organism>
<proteinExistence type="predicted"/>
<sequence>MSLLKPMEATGVRPVIDRTLPLTEIHRGFQLMTDGLPTGKPVLHPTDSPSARSTA</sequence>